<evidence type="ECO:0000313" key="1">
    <source>
        <dbReference type="EMBL" id="RED51360.1"/>
    </source>
</evidence>
<dbReference type="Pfam" id="PF11306">
    <property type="entry name" value="DUF3108"/>
    <property type="match status" value="1"/>
</dbReference>
<gene>
    <name evidence="1" type="ORF">DFP90_103160</name>
</gene>
<name>A0A3D9HPF3_9PROT</name>
<organism evidence="1 2">
    <name type="scientific">Aestuariispira insulae</name>
    <dbReference type="NCBI Taxonomy" id="1461337"/>
    <lineage>
        <taxon>Bacteria</taxon>
        <taxon>Pseudomonadati</taxon>
        <taxon>Pseudomonadota</taxon>
        <taxon>Alphaproteobacteria</taxon>
        <taxon>Rhodospirillales</taxon>
        <taxon>Kiloniellaceae</taxon>
        <taxon>Aestuariispira</taxon>
    </lineage>
</organism>
<protein>
    <submittedName>
        <fullName evidence="1">Uncharacterized protein DUF3108</fullName>
    </submittedName>
</protein>
<dbReference type="RefSeq" id="WP_115936258.1">
    <property type="nucleotide sequence ID" value="NZ_QRDW01000003.1"/>
</dbReference>
<dbReference type="EMBL" id="QRDW01000003">
    <property type="protein sequence ID" value="RED51360.1"/>
    <property type="molecule type" value="Genomic_DNA"/>
</dbReference>
<keyword evidence="2" id="KW-1185">Reference proteome</keyword>
<dbReference type="InterPro" id="IPR021457">
    <property type="entry name" value="DUF3108"/>
</dbReference>
<comment type="caution">
    <text evidence="1">The sequence shown here is derived from an EMBL/GenBank/DDBJ whole genome shotgun (WGS) entry which is preliminary data.</text>
</comment>
<sequence length="198" mass="21998">MNVPSRIHHHLRNGLFCAVALLGTALPHAASGQKLSLEYEIYFGGMHFVSSSVLLERGTEDYLIKATGQSRGMFDLFIGWEGSAVSAGRITNQGLIPDYHQNEGQWKGRKREIRLDYDPENGPLVTKLLETEQDDAPEVTEVDPDAVKDTYDPISTILDLALKLQGNGCAAEREIYDGRRHYRIHMSDAGTTVIKPSD</sequence>
<reference evidence="1 2" key="1">
    <citation type="submission" date="2018-07" db="EMBL/GenBank/DDBJ databases">
        <title>Genomic Encyclopedia of Type Strains, Phase III (KMG-III): the genomes of soil and plant-associated and newly described type strains.</title>
        <authorList>
            <person name="Whitman W."/>
        </authorList>
    </citation>
    <scope>NUCLEOTIDE SEQUENCE [LARGE SCALE GENOMIC DNA]</scope>
    <source>
        <strain evidence="1 2">CECT 8488</strain>
    </source>
</reference>
<dbReference type="Proteomes" id="UP000256845">
    <property type="component" value="Unassembled WGS sequence"/>
</dbReference>
<proteinExistence type="predicted"/>
<dbReference type="OrthoDB" id="7630100at2"/>
<accession>A0A3D9HPF3</accession>
<evidence type="ECO:0000313" key="2">
    <source>
        <dbReference type="Proteomes" id="UP000256845"/>
    </source>
</evidence>
<dbReference type="AlphaFoldDB" id="A0A3D9HPF3"/>